<dbReference type="AlphaFoldDB" id="A0AAE7CQD1"/>
<dbReference type="SUPFAM" id="SSF46565">
    <property type="entry name" value="Chaperone J-domain"/>
    <property type="match status" value="1"/>
</dbReference>
<accession>A0AAE7CQD1</accession>
<protein>
    <recommendedName>
        <fullName evidence="4">DnaJ-like protein</fullName>
    </recommendedName>
</protein>
<evidence type="ECO:0000313" key="3">
    <source>
        <dbReference type="Proteomes" id="UP000502004"/>
    </source>
</evidence>
<gene>
    <name evidence="2" type="ORF">E4K63_02270</name>
</gene>
<evidence type="ECO:0000256" key="1">
    <source>
        <dbReference type="ARBA" id="ARBA00023186"/>
    </source>
</evidence>
<dbReference type="KEGG" id="aii:E4K63_02270"/>
<name>A0AAE7CQD1_9GAMM</name>
<dbReference type="RefSeq" id="WP_133942557.1">
    <property type="nucleotide sequence ID" value="NZ_SOBF01000039.1"/>
</dbReference>
<keyword evidence="1" id="KW-0143">Chaperone</keyword>
<evidence type="ECO:0000313" key="2">
    <source>
        <dbReference type="EMBL" id="QIV95716.1"/>
    </source>
</evidence>
<reference evidence="2 3" key="1">
    <citation type="submission" date="2019-03" db="EMBL/GenBank/DDBJ databases">
        <title>Complete Genome Sequence of Allofrancisella inopinata Strain SYSU YG23 Isolated from Water-Cooling Systems in China.</title>
        <authorList>
            <person name="Ohrman C."/>
            <person name="Uneklint I."/>
            <person name="Sjodin A."/>
        </authorList>
    </citation>
    <scope>NUCLEOTIDE SEQUENCE [LARGE SCALE GENOMIC DNA]</scope>
    <source>
        <strain evidence="2 3">SYSU YG23</strain>
    </source>
</reference>
<sequence>MSKLEEILKNAQEDIMSKMNNKSEEWDDYRFNYQKDENDEASKVTEIFKGSQLNKIYKQIANVIHPDKESDSTKLEIKKELMQKLTEAKRNKDVFTLIKMYQEHVPGGEFFLDDSAIKHVEQLLQMKIYKLNNDHREIFNGQGIKSAVWKAFSAPSKKKRSENFNISINHINNLSEDYNKQISKTETINKLKKELNNMKHRYASPFLG</sequence>
<dbReference type="EMBL" id="CP038241">
    <property type="protein sequence ID" value="QIV95716.1"/>
    <property type="molecule type" value="Genomic_DNA"/>
</dbReference>
<organism evidence="2 3">
    <name type="scientific">Allofrancisella inopinata</name>
    <dbReference type="NCBI Taxonomy" id="1085647"/>
    <lineage>
        <taxon>Bacteria</taxon>
        <taxon>Pseudomonadati</taxon>
        <taxon>Pseudomonadota</taxon>
        <taxon>Gammaproteobacteria</taxon>
        <taxon>Thiotrichales</taxon>
        <taxon>Francisellaceae</taxon>
        <taxon>Allofrancisella</taxon>
    </lineage>
</organism>
<dbReference type="Proteomes" id="UP000502004">
    <property type="component" value="Chromosome"/>
</dbReference>
<keyword evidence="3" id="KW-1185">Reference proteome</keyword>
<dbReference type="InterPro" id="IPR036869">
    <property type="entry name" value="J_dom_sf"/>
</dbReference>
<proteinExistence type="predicted"/>
<evidence type="ECO:0008006" key="4">
    <source>
        <dbReference type="Google" id="ProtNLM"/>
    </source>
</evidence>